<dbReference type="PANTHER" id="PTHR34473">
    <property type="entry name" value="UPF0699 TRANSMEMBRANE PROTEIN YDBS"/>
    <property type="match status" value="1"/>
</dbReference>
<keyword evidence="1" id="KW-0812">Transmembrane</keyword>
<comment type="caution">
    <text evidence="3">The sequence shown here is derived from an EMBL/GenBank/DDBJ whole genome shotgun (WGS) entry which is preliminary data.</text>
</comment>
<evidence type="ECO:0000259" key="2">
    <source>
        <dbReference type="Pfam" id="PF03703"/>
    </source>
</evidence>
<feature type="transmembrane region" description="Helical" evidence="1">
    <location>
        <begin position="67"/>
        <end position="90"/>
    </location>
</feature>
<feature type="transmembrane region" description="Helical" evidence="1">
    <location>
        <begin position="39"/>
        <end position="61"/>
    </location>
</feature>
<evidence type="ECO:0000256" key="1">
    <source>
        <dbReference type="SAM" id="Phobius"/>
    </source>
</evidence>
<evidence type="ECO:0000313" key="4">
    <source>
        <dbReference type="Proteomes" id="UP000631300"/>
    </source>
</evidence>
<sequence length="180" mass="19533">MSAQPTFSNEPVAAHAIPALTAIAFSGVSPSYRTLNMSVAALVIVVVAGLITAIRFIPWLTLPEPLIALYPVALVAVMTVGCLWLGYHWLADPRVGYALREQDISLTRGLVFRKVVCQPILRVQHVQLKRGPLDRLAGLACLQVFSAGGAMHTFEIPGLAVAQAEQIRQFILDHKDLSAR</sequence>
<reference evidence="3" key="2">
    <citation type="submission" date="2020-09" db="EMBL/GenBank/DDBJ databases">
        <authorList>
            <person name="Sun Q."/>
            <person name="Kim S."/>
        </authorList>
    </citation>
    <scope>NUCLEOTIDE SEQUENCE</scope>
    <source>
        <strain evidence="3">KCTC 22164</strain>
    </source>
</reference>
<reference evidence="3" key="1">
    <citation type="journal article" date="2014" name="Int. J. Syst. Evol. Microbiol.">
        <title>Complete genome sequence of Corynebacterium casei LMG S-19264T (=DSM 44701T), isolated from a smear-ripened cheese.</title>
        <authorList>
            <consortium name="US DOE Joint Genome Institute (JGI-PGF)"/>
            <person name="Walter F."/>
            <person name="Albersmeier A."/>
            <person name="Kalinowski J."/>
            <person name="Ruckert C."/>
        </authorList>
    </citation>
    <scope>NUCLEOTIDE SEQUENCE</scope>
    <source>
        <strain evidence="3">KCTC 22164</strain>
    </source>
</reference>
<dbReference type="Proteomes" id="UP000631300">
    <property type="component" value="Unassembled WGS sequence"/>
</dbReference>
<accession>A0A918JQM2</accession>
<feature type="transmembrane region" description="Helical" evidence="1">
    <location>
        <begin position="12"/>
        <end position="32"/>
    </location>
</feature>
<protein>
    <recommendedName>
        <fullName evidence="2">YdbS-like PH domain-containing protein</fullName>
    </recommendedName>
</protein>
<dbReference type="EMBL" id="BMXP01000017">
    <property type="protein sequence ID" value="GGW97846.1"/>
    <property type="molecule type" value="Genomic_DNA"/>
</dbReference>
<feature type="domain" description="YdbS-like PH" evidence="2">
    <location>
        <begin position="95"/>
        <end position="171"/>
    </location>
</feature>
<dbReference type="PANTHER" id="PTHR34473:SF2">
    <property type="entry name" value="UPF0699 TRANSMEMBRANE PROTEIN YDBT"/>
    <property type="match status" value="1"/>
</dbReference>
<organism evidence="3 4">
    <name type="scientific">Alteromonas halophila</name>
    <dbReference type="NCBI Taxonomy" id="516698"/>
    <lineage>
        <taxon>Bacteria</taxon>
        <taxon>Pseudomonadati</taxon>
        <taxon>Pseudomonadota</taxon>
        <taxon>Gammaproteobacteria</taxon>
        <taxon>Alteromonadales</taxon>
        <taxon>Alteromonadaceae</taxon>
        <taxon>Alteromonas/Salinimonas group</taxon>
        <taxon>Alteromonas</taxon>
    </lineage>
</organism>
<dbReference type="RefSeq" id="WP_229805247.1">
    <property type="nucleotide sequence ID" value="NZ_BMXP01000017.1"/>
</dbReference>
<name>A0A918JQM2_9ALTE</name>
<evidence type="ECO:0000313" key="3">
    <source>
        <dbReference type="EMBL" id="GGW97846.1"/>
    </source>
</evidence>
<dbReference type="InterPro" id="IPR005182">
    <property type="entry name" value="YdbS-like_PH"/>
</dbReference>
<dbReference type="AlphaFoldDB" id="A0A918JQM2"/>
<keyword evidence="1" id="KW-0472">Membrane</keyword>
<proteinExistence type="predicted"/>
<gene>
    <name evidence="3" type="ORF">GCM10007391_34800</name>
</gene>
<keyword evidence="4" id="KW-1185">Reference proteome</keyword>
<dbReference type="Pfam" id="PF03703">
    <property type="entry name" value="bPH_2"/>
    <property type="match status" value="1"/>
</dbReference>
<keyword evidence="1" id="KW-1133">Transmembrane helix</keyword>